<dbReference type="GO" id="GO:0009007">
    <property type="term" value="F:site-specific DNA-methyltransferase (adenine-specific) activity"/>
    <property type="evidence" value="ECO:0007669"/>
    <property type="project" value="UniProtKB-EC"/>
</dbReference>
<comment type="similarity">
    <text evidence="1">Belongs to the N(4)/N(6)-methyltransferase family.</text>
</comment>
<dbReference type="Pfam" id="PF01555">
    <property type="entry name" value="N6_N4_Mtase"/>
    <property type="match status" value="1"/>
</dbReference>
<dbReference type="EMBL" id="JAPHQB010000010">
    <property type="protein sequence ID" value="MCX2801748.1"/>
    <property type="molecule type" value="Genomic_DNA"/>
</dbReference>
<dbReference type="AlphaFoldDB" id="A0AB35HW09"/>
<dbReference type="InterPro" id="IPR029063">
    <property type="entry name" value="SAM-dependent_MTases_sf"/>
</dbReference>
<keyword evidence="3" id="KW-0489">Methyltransferase</keyword>
<proteinExistence type="inferred from homology"/>
<feature type="domain" description="DNA methylase N-4/N-6" evidence="7">
    <location>
        <begin position="122"/>
        <end position="454"/>
    </location>
</feature>
<dbReference type="Gene3D" id="3.40.50.150">
    <property type="entry name" value="Vaccinia Virus protein VP39"/>
    <property type="match status" value="1"/>
</dbReference>
<dbReference type="InterPro" id="IPR002941">
    <property type="entry name" value="DNA_methylase_N4/N6"/>
</dbReference>
<evidence type="ECO:0000259" key="7">
    <source>
        <dbReference type="Pfam" id="PF01555"/>
    </source>
</evidence>
<accession>A0AB35HW09</accession>
<evidence type="ECO:0000256" key="6">
    <source>
        <dbReference type="ARBA" id="ARBA00047942"/>
    </source>
</evidence>
<comment type="caution">
    <text evidence="8">The sequence shown here is derived from an EMBL/GenBank/DDBJ whole genome shotgun (WGS) entry which is preliminary data.</text>
</comment>
<sequence>MDKLKMHSPDLTQDNIAKIRELFPGCVTEARDETTGELRLAVDFDQLRQELSDHIVEGPQERYRLDWPGKREALALANAPIAKTLRPCREESVDFDATKNLFIEGDNLEALKLLQENYLGKVKMIYIDPPYNTGNDFVYEDDFGASAQDFLINSNQVAGSGERLVANKDSSGRFHSDWLDMIYPRIRIARKLLAEDGIIVASIDENEISNLRKVFDEVFGEENLLFQITLLCNPKGRSQDKYVANCHEYVVGYSKQQLPKGAVNVPKSDDEIAANYKLKDKRGRYRELELRNTHREFGKHNRQNLYYPFFVSAKGEVALEPGDGRKPVYPDWEDGFEGCWTWGLEKARSQLDEIVAKEVKGTWKIFRKNYAAGDDGEATKQVKSIWTDKIFHTEKGQAAFNALFETREKIFQSPKSVDTLRELIRMATRKDSIVLDFFAGSGTSAQAVLAQNAEDGGNRRFVMVQIAEPTPEGSEARKAGFATVVEITKERIRRAGKKILEGEFHPDWNRDVGFRVLKIDSSNMKDIYYRPDELSQADLLDAVDNVKPDRTAEDLLFQVLVDWGVDLTLPIRRETIQGKTVFFVDENALVACFDSGISEALVKELAKSEPLRVVFRDNGFESDAVKINVEQIFRQLSPTTEVRAI</sequence>
<dbReference type="InterPro" id="IPR002295">
    <property type="entry name" value="N4/N6-MTase_EcoPI_Mod-like"/>
</dbReference>
<keyword evidence="4" id="KW-0808">Transferase</keyword>
<evidence type="ECO:0000256" key="3">
    <source>
        <dbReference type="ARBA" id="ARBA00022603"/>
    </source>
</evidence>
<gene>
    <name evidence="8" type="ORF">OQJ68_08115</name>
</gene>
<dbReference type="GO" id="GO:0008170">
    <property type="term" value="F:N-methyltransferase activity"/>
    <property type="evidence" value="ECO:0007669"/>
    <property type="project" value="InterPro"/>
</dbReference>
<dbReference type="InterPro" id="IPR002052">
    <property type="entry name" value="DNA_methylase_N6_adenine_CS"/>
</dbReference>
<dbReference type="Proteomes" id="UP001209730">
    <property type="component" value="Unassembled WGS sequence"/>
</dbReference>
<keyword evidence="5" id="KW-0949">S-adenosyl-L-methionine</keyword>
<organism evidence="8 9">
    <name type="scientific">Microbulbifer thermotolerans</name>
    <dbReference type="NCBI Taxonomy" id="252514"/>
    <lineage>
        <taxon>Bacteria</taxon>
        <taxon>Pseudomonadati</taxon>
        <taxon>Pseudomonadota</taxon>
        <taxon>Gammaproteobacteria</taxon>
        <taxon>Cellvibrionales</taxon>
        <taxon>Microbulbiferaceae</taxon>
        <taxon>Microbulbifer</taxon>
    </lineage>
</organism>
<dbReference type="PRINTS" id="PR00506">
    <property type="entry name" value="D21N6MTFRASE"/>
</dbReference>
<evidence type="ECO:0000256" key="5">
    <source>
        <dbReference type="ARBA" id="ARBA00022691"/>
    </source>
</evidence>
<evidence type="ECO:0000256" key="2">
    <source>
        <dbReference type="ARBA" id="ARBA00011900"/>
    </source>
</evidence>
<protein>
    <recommendedName>
        <fullName evidence="2">site-specific DNA-methyltransferase (adenine-specific)</fullName>
        <ecNumber evidence="2">2.1.1.72</ecNumber>
    </recommendedName>
</protein>
<reference evidence="8" key="1">
    <citation type="submission" date="2022-11" db="EMBL/GenBank/DDBJ databases">
        <title>Chitin-degrading and fungicidal potential of chitinolytic bacterial strains from marine environment of the Pacific Ocean regions.</title>
        <authorList>
            <person name="Pentekhina I."/>
            <person name="Nedashkovskaya O."/>
            <person name="Seitkalieva A."/>
            <person name="Podvolotskaya A."/>
            <person name="Tekutyeva L."/>
            <person name="Balabanova L."/>
        </authorList>
    </citation>
    <scope>NUCLEOTIDE SEQUENCE</scope>
    <source>
        <strain evidence="8">KMM 6838</strain>
    </source>
</reference>
<evidence type="ECO:0000313" key="9">
    <source>
        <dbReference type="Proteomes" id="UP001209730"/>
    </source>
</evidence>
<dbReference type="GO" id="GO:0003677">
    <property type="term" value="F:DNA binding"/>
    <property type="evidence" value="ECO:0007669"/>
    <property type="project" value="InterPro"/>
</dbReference>
<dbReference type="PIRSF" id="PIRSF015855">
    <property type="entry name" value="TypeIII_Mtase_mKpnI"/>
    <property type="match status" value="1"/>
</dbReference>
<evidence type="ECO:0000256" key="4">
    <source>
        <dbReference type="ARBA" id="ARBA00022679"/>
    </source>
</evidence>
<comment type="catalytic activity">
    <reaction evidence="6">
        <text>a 2'-deoxyadenosine in DNA + S-adenosyl-L-methionine = an N(6)-methyl-2'-deoxyadenosine in DNA + S-adenosyl-L-homocysteine + H(+)</text>
        <dbReference type="Rhea" id="RHEA:15197"/>
        <dbReference type="Rhea" id="RHEA-COMP:12418"/>
        <dbReference type="Rhea" id="RHEA-COMP:12419"/>
        <dbReference type="ChEBI" id="CHEBI:15378"/>
        <dbReference type="ChEBI" id="CHEBI:57856"/>
        <dbReference type="ChEBI" id="CHEBI:59789"/>
        <dbReference type="ChEBI" id="CHEBI:90615"/>
        <dbReference type="ChEBI" id="CHEBI:90616"/>
        <dbReference type="EC" id="2.1.1.72"/>
    </reaction>
</comment>
<dbReference type="GO" id="GO:0032259">
    <property type="term" value="P:methylation"/>
    <property type="evidence" value="ECO:0007669"/>
    <property type="project" value="UniProtKB-KW"/>
</dbReference>
<evidence type="ECO:0000256" key="1">
    <source>
        <dbReference type="ARBA" id="ARBA00006594"/>
    </source>
</evidence>
<dbReference type="RefSeq" id="WP_266066002.1">
    <property type="nucleotide sequence ID" value="NZ_JAPHQB010000010.1"/>
</dbReference>
<dbReference type="PROSITE" id="PS00092">
    <property type="entry name" value="N6_MTASE"/>
    <property type="match status" value="1"/>
</dbReference>
<dbReference type="EC" id="2.1.1.72" evidence="2"/>
<evidence type="ECO:0000313" key="8">
    <source>
        <dbReference type="EMBL" id="MCX2801748.1"/>
    </source>
</evidence>
<name>A0AB35HW09_MICTH</name>
<dbReference type="SUPFAM" id="SSF53335">
    <property type="entry name" value="S-adenosyl-L-methionine-dependent methyltransferases"/>
    <property type="match status" value="1"/>
</dbReference>